<dbReference type="KEGG" id="qsa:O6P43_024667"/>
<reference evidence="2" key="1">
    <citation type="journal article" date="2023" name="Science">
        <title>Elucidation of the pathway for biosynthesis of saponin adjuvants from the soapbark tree.</title>
        <authorList>
            <person name="Reed J."/>
            <person name="Orme A."/>
            <person name="El-Demerdash A."/>
            <person name="Owen C."/>
            <person name="Martin L.B.B."/>
            <person name="Misra R.C."/>
            <person name="Kikuchi S."/>
            <person name="Rejzek M."/>
            <person name="Martin A.C."/>
            <person name="Harkess A."/>
            <person name="Leebens-Mack J."/>
            <person name="Louveau T."/>
            <person name="Stephenson M.J."/>
            <person name="Osbourn A."/>
        </authorList>
    </citation>
    <scope>NUCLEOTIDE SEQUENCE</scope>
    <source>
        <strain evidence="2">S10</strain>
    </source>
</reference>
<comment type="similarity">
    <text evidence="1">Belongs to the peptidase S9A family.</text>
</comment>
<keyword evidence="2" id="KW-0378">Hydrolase</keyword>
<proteinExistence type="inferred from homology"/>
<accession>A0AAD7L7I9</accession>
<dbReference type="InterPro" id="IPR051543">
    <property type="entry name" value="Serine_Peptidase_S9A"/>
</dbReference>
<protein>
    <submittedName>
        <fullName evidence="2">Protease 2</fullName>
    </submittedName>
</protein>
<evidence type="ECO:0000313" key="2">
    <source>
        <dbReference type="EMBL" id="KAJ7952897.1"/>
    </source>
</evidence>
<name>A0AAD7L7I9_QUISA</name>
<dbReference type="SUPFAM" id="SSF53474">
    <property type="entry name" value="alpha/beta-Hydrolases"/>
    <property type="match status" value="1"/>
</dbReference>
<sequence>MTNGQSIFDVDPNAKLWEHYTLYCRFDSVEHHSRAKYERTRILSGTVSSTSISGNFEDDHLWNDLSEFYACEQYDVPSSDGVVIPLTIVYSRNSRTENKKPGILHGHGAYGELLDKRWRGQLKSLLDHGWVVAYADDRFGVWETAKWVARVRELAVYGPTWPVLLNLTTGTVEVNRYLQCRSQHRAAFLIKVMES</sequence>
<evidence type="ECO:0000256" key="1">
    <source>
        <dbReference type="ARBA" id="ARBA00005228"/>
    </source>
</evidence>
<dbReference type="PANTHER" id="PTHR11757:SF19">
    <property type="entry name" value="PROLYL ENDOPEPTIDASE-LIKE"/>
    <property type="match status" value="1"/>
</dbReference>
<keyword evidence="2" id="KW-0645">Protease</keyword>
<evidence type="ECO:0000313" key="3">
    <source>
        <dbReference type="Proteomes" id="UP001163823"/>
    </source>
</evidence>
<comment type="caution">
    <text evidence="2">The sequence shown here is derived from an EMBL/GenBank/DDBJ whole genome shotgun (WGS) entry which is preliminary data.</text>
</comment>
<organism evidence="2 3">
    <name type="scientific">Quillaja saponaria</name>
    <name type="common">Soap bark tree</name>
    <dbReference type="NCBI Taxonomy" id="32244"/>
    <lineage>
        <taxon>Eukaryota</taxon>
        <taxon>Viridiplantae</taxon>
        <taxon>Streptophyta</taxon>
        <taxon>Embryophyta</taxon>
        <taxon>Tracheophyta</taxon>
        <taxon>Spermatophyta</taxon>
        <taxon>Magnoliopsida</taxon>
        <taxon>eudicotyledons</taxon>
        <taxon>Gunneridae</taxon>
        <taxon>Pentapetalae</taxon>
        <taxon>rosids</taxon>
        <taxon>fabids</taxon>
        <taxon>Fabales</taxon>
        <taxon>Quillajaceae</taxon>
        <taxon>Quillaja</taxon>
    </lineage>
</organism>
<dbReference type="Gene3D" id="3.40.50.1820">
    <property type="entry name" value="alpha/beta hydrolase"/>
    <property type="match status" value="1"/>
</dbReference>
<dbReference type="AlphaFoldDB" id="A0AAD7L7I9"/>
<keyword evidence="3" id="KW-1185">Reference proteome</keyword>
<dbReference type="PANTHER" id="PTHR11757">
    <property type="entry name" value="PROTEASE FAMILY S9A OLIGOPEPTIDASE"/>
    <property type="match status" value="1"/>
</dbReference>
<dbReference type="EMBL" id="JARAOO010000010">
    <property type="protein sequence ID" value="KAJ7952897.1"/>
    <property type="molecule type" value="Genomic_DNA"/>
</dbReference>
<dbReference type="InterPro" id="IPR029058">
    <property type="entry name" value="AB_hydrolase_fold"/>
</dbReference>
<dbReference type="Proteomes" id="UP001163823">
    <property type="component" value="Chromosome 10"/>
</dbReference>
<gene>
    <name evidence="2" type="ORF">O6P43_024667</name>
</gene>
<dbReference type="GO" id="GO:0008233">
    <property type="term" value="F:peptidase activity"/>
    <property type="evidence" value="ECO:0007669"/>
    <property type="project" value="UniProtKB-KW"/>
</dbReference>
<dbReference type="GO" id="GO:0006508">
    <property type="term" value="P:proteolysis"/>
    <property type="evidence" value="ECO:0007669"/>
    <property type="project" value="UniProtKB-KW"/>
</dbReference>